<dbReference type="EMBL" id="QKWP01004536">
    <property type="protein sequence ID" value="RIB00315.1"/>
    <property type="molecule type" value="Genomic_DNA"/>
</dbReference>
<sequence>MKAKLWRQGVPTQKVNIPINDVFYDPPIPTIGYTPLGAPPPPAIINGNFTIDLYVVQQEVLNSQAT</sequence>
<accession>A0A397TQ53</accession>
<keyword evidence="2" id="KW-1185">Reference proteome</keyword>
<dbReference type="AlphaFoldDB" id="A0A397TQ53"/>
<evidence type="ECO:0000313" key="1">
    <source>
        <dbReference type="EMBL" id="RIB00315.1"/>
    </source>
</evidence>
<gene>
    <name evidence="1" type="ORF">C2G38_2234772</name>
</gene>
<proteinExistence type="predicted"/>
<dbReference type="OrthoDB" id="2333333at2759"/>
<reference evidence="1 2" key="1">
    <citation type="submission" date="2018-06" db="EMBL/GenBank/DDBJ databases">
        <title>Comparative genomics reveals the genomic features of Rhizophagus irregularis, R. cerebriforme, R. diaphanum and Gigaspora rosea, and their symbiotic lifestyle signature.</title>
        <authorList>
            <person name="Morin E."/>
            <person name="San Clemente H."/>
            <person name="Chen E.C.H."/>
            <person name="De La Providencia I."/>
            <person name="Hainaut M."/>
            <person name="Kuo A."/>
            <person name="Kohler A."/>
            <person name="Murat C."/>
            <person name="Tang N."/>
            <person name="Roy S."/>
            <person name="Loubradou J."/>
            <person name="Henrissat B."/>
            <person name="Grigoriev I.V."/>
            <person name="Corradi N."/>
            <person name="Roux C."/>
            <person name="Martin F.M."/>
        </authorList>
    </citation>
    <scope>NUCLEOTIDE SEQUENCE [LARGE SCALE GENOMIC DNA]</scope>
    <source>
        <strain evidence="1 2">DAOM 194757</strain>
    </source>
</reference>
<protein>
    <submittedName>
        <fullName evidence="1">Uncharacterized protein</fullName>
    </submittedName>
</protein>
<name>A0A397TQ53_9GLOM</name>
<dbReference type="Proteomes" id="UP000266673">
    <property type="component" value="Unassembled WGS sequence"/>
</dbReference>
<evidence type="ECO:0000313" key="2">
    <source>
        <dbReference type="Proteomes" id="UP000266673"/>
    </source>
</evidence>
<organism evidence="1 2">
    <name type="scientific">Gigaspora rosea</name>
    <dbReference type="NCBI Taxonomy" id="44941"/>
    <lineage>
        <taxon>Eukaryota</taxon>
        <taxon>Fungi</taxon>
        <taxon>Fungi incertae sedis</taxon>
        <taxon>Mucoromycota</taxon>
        <taxon>Glomeromycotina</taxon>
        <taxon>Glomeromycetes</taxon>
        <taxon>Diversisporales</taxon>
        <taxon>Gigasporaceae</taxon>
        <taxon>Gigaspora</taxon>
    </lineage>
</organism>
<comment type="caution">
    <text evidence="1">The sequence shown here is derived from an EMBL/GenBank/DDBJ whole genome shotgun (WGS) entry which is preliminary data.</text>
</comment>